<evidence type="ECO:0000313" key="6">
    <source>
        <dbReference type="EMBL" id="GAA0401659.1"/>
    </source>
</evidence>
<dbReference type="InterPro" id="IPR036390">
    <property type="entry name" value="WH_DNA-bd_sf"/>
</dbReference>
<feature type="domain" description="HTH lysR-type" evidence="5">
    <location>
        <begin position="1"/>
        <end position="53"/>
    </location>
</feature>
<evidence type="ECO:0000313" key="7">
    <source>
        <dbReference type="Proteomes" id="UP001500879"/>
    </source>
</evidence>
<dbReference type="Pfam" id="PF00126">
    <property type="entry name" value="HTH_1"/>
    <property type="match status" value="1"/>
</dbReference>
<dbReference type="Gene3D" id="3.40.190.10">
    <property type="entry name" value="Periplasmic binding protein-like II"/>
    <property type="match status" value="2"/>
</dbReference>
<dbReference type="EMBL" id="BAAABX010000023">
    <property type="protein sequence ID" value="GAA0401659.1"/>
    <property type="molecule type" value="Genomic_DNA"/>
</dbReference>
<dbReference type="PRINTS" id="PR00039">
    <property type="entry name" value="HTHLYSR"/>
</dbReference>
<organism evidence="6 7">
    <name type="scientific">Streptomyces luteireticuli</name>
    <dbReference type="NCBI Taxonomy" id="173858"/>
    <lineage>
        <taxon>Bacteria</taxon>
        <taxon>Bacillati</taxon>
        <taxon>Actinomycetota</taxon>
        <taxon>Actinomycetes</taxon>
        <taxon>Kitasatosporales</taxon>
        <taxon>Streptomycetaceae</taxon>
        <taxon>Streptomyces</taxon>
    </lineage>
</organism>
<evidence type="ECO:0000256" key="4">
    <source>
        <dbReference type="ARBA" id="ARBA00023163"/>
    </source>
</evidence>
<dbReference type="InterPro" id="IPR000847">
    <property type="entry name" value="LysR_HTH_N"/>
</dbReference>
<dbReference type="RefSeq" id="WP_344022882.1">
    <property type="nucleotide sequence ID" value="NZ_BAAABX010000023.1"/>
</dbReference>
<keyword evidence="4" id="KW-0804">Transcription</keyword>
<keyword evidence="7" id="KW-1185">Reference proteome</keyword>
<reference evidence="6 7" key="1">
    <citation type="journal article" date="2019" name="Int. J. Syst. Evol. Microbiol.">
        <title>The Global Catalogue of Microorganisms (GCM) 10K type strain sequencing project: providing services to taxonomists for standard genome sequencing and annotation.</title>
        <authorList>
            <consortium name="The Broad Institute Genomics Platform"/>
            <consortium name="The Broad Institute Genome Sequencing Center for Infectious Disease"/>
            <person name="Wu L."/>
            <person name="Ma J."/>
        </authorList>
    </citation>
    <scope>NUCLEOTIDE SEQUENCE [LARGE SCALE GENOMIC DNA]</scope>
    <source>
        <strain evidence="6 7">JCM 4788</strain>
    </source>
</reference>
<evidence type="ECO:0000259" key="5">
    <source>
        <dbReference type="PROSITE" id="PS50931"/>
    </source>
</evidence>
<dbReference type="PANTHER" id="PTHR30346">
    <property type="entry name" value="TRANSCRIPTIONAL DUAL REGULATOR HCAR-RELATED"/>
    <property type="match status" value="1"/>
</dbReference>
<protein>
    <submittedName>
        <fullName evidence="6">LysR family transcriptional regulator</fullName>
    </submittedName>
</protein>
<dbReference type="Gene3D" id="1.10.10.10">
    <property type="entry name" value="Winged helix-like DNA-binding domain superfamily/Winged helix DNA-binding domain"/>
    <property type="match status" value="1"/>
</dbReference>
<keyword evidence="3" id="KW-0238">DNA-binding</keyword>
<dbReference type="InterPro" id="IPR036388">
    <property type="entry name" value="WH-like_DNA-bd_sf"/>
</dbReference>
<keyword evidence="2" id="KW-0805">Transcription regulation</keyword>
<dbReference type="Pfam" id="PF03466">
    <property type="entry name" value="LysR_substrate"/>
    <property type="match status" value="1"/>
</dbReference>
<comment type="similarity">
    <text evidence="1">Belongs to the LysR transcriptional regulatory family.</text>
</comment>
<proteinExistence type="inferred from homology"/>
<dbReference type="SUPFAM" id="SSF53850">
    <property type="entry name" value="Periplasmic binding protein-like II"/>
    <property type="match status" value="1"/>
</dbReference>
<dbReference type="PROSITE" id="PS50931">
    <property type="entry name" value="HTH_LYSR"/>
    <property type="match status" value="1"/>
</dbReference>
<dbReference type="SUPFAM" id="SSF46785">
    <property type="entry name" value="Winged helix' DNA-binding domain"/>
    <property type="match status" value="1"/>
</dbReference>
<dbReference type="PANTHER" id="PTHR30346:SF0">
    <property type="entry name" value="HCA OPERON TRANSCRIPTIONAL ACTIVATOR HCAR"/>
    <property type="match status" value="1"/>
</dbReference>
<gene>
    <name evidence="6" type="ORF">GCM10010357_23420</name>
</gene>
<dbReference type="CDD" id="cd08414">
    <property type="entry name" value="PBP2_LTTR_aromatics_like"/>
    <property type="match status" value="1"/>
</dbReference>
<evidence type="ECO:0000256" key="2">
    <source>
        <dbReference type="ARBA" id="ARBA00023015"/>
    </source>
</evidence>
<sequence>MEAFLTLAEELHFRRTSERLGLAQGRVSQTIQKLERRIGAPLFERTSRKVSLTPVGEKLRDDLLPAYQQVQRAVADAAAAARGTRDVLRVGYSSPMAAGLVLKAADRLAARCPGSEVRIQEIQLSDPLGPIRNGQVHLQITELPVEEPDLAVGPALIAEDRRILVHHEHPFARAGAVTLEDLATTTLITFTGAIPSYWREYHSPCRTPSGLPIPQLVAGYWQEALAMVGAGKGVTFASARAEQYYARPDTVWLPFPDLPRFEYAPIWPRTSTAPLVRPFLRAVIEEAPRLAAHSLSR</sequence>
<dbReference type="InterPro" id="IPR005119">
    <property type="entry name" value="LysR_subst-bd"/>
</dbReference>
<evidence type="ECO:0000256" key="3">
    <source>
        <dbReference type="ARBA" id="ARBA00023125"/>
    </source>
</evidence>
<name>A0ABN0YMX6_9ACTN</name>
<comment type="caution">
    <text evidence="6">The sequence shown here is derived from an EMBL/GenBank/DDBJ whole genome shotgun (WGS) entry which is preliminary data.</text>
</comment>
<accession>A0ABN0YMX6</accession>
<dbReference type="Proteomes" id="UP001500879">
    <property type="component" value="Unassembled WGS sequence"/>
</dbReference>
<evidence type="ECO:0000256" key="1">
    <source>
        <dbReference type="ARBA" id="ARBA00009437"/>
    </source>
</evidence>